<dbReference type="EMBL" id="JAMYWD010000010">
    <property type="protein sequence ID" value="KAJ4958999.1"/>
    <property type="molecule type" value="Genomic_DNA"/>
</dbReference>
<evidence type="ECO:0000313" key="1">
    <source>
        <dbReference type="EMBL" id="KAJ4958999.1"/>
    </source>
</evidence>
<dbReference type="Proteomes" id="UP001141806">
    <property type="component" value="Unassembled WGS sequence"/>
</dbReference>
<evidence type="ECO:0000313" key="2">
    <source>
        <dbReference type="Proteomes" id="UP001141806"/>
    </source>
</evidence>
<keyword evidence="2" id="KW-1185">Reference proteome</keyword>
<reference evidence="1" key="1">
    <citation type="journal article" date="2023" name="Plant J.">
        <title>The genome of the king protea, Protea cynaroides.</title>
        <authorList>
            <person name="Chang J."/>
            <person name="Duong T.A."/>
            <person name="Schoeman C."/>
            <person name="Ma X."/>
            <person name="Roodt D."/>
            <person name="Barker N."/>
            <person name="Li Z."/>
            <person name="Van de Peer Y."/>
            <person name="Mizrachi E."/>
        </authorList>
    </citation>
    <scope>NUCLEOTIDE SEQUENCE</scope>
    <source>
        <tissue evidence="1">Young leaves</tissue>
    </source>
</reference>
<dbReference type="AlphaFoldDB" id="A0A9Q0K068"/>
<organism evidence="1 2">
    <name type="scientific">Protea cynaroides</name>
    <dbReference type="NCBI Taxonomy" id="273540"/>
    <lineage>
        <taxon>Eukaryota</taxon>
        <taxon>Viridiplantae</taxon>
        <taxon>Streptophyta</taxon>
        <taxon>Embryophyta</taxon>
        <taxon>Tracheophyta</taxon>
        <taxon>Spermatophyta</taxon>
        <taxon>Magnoliopsida</taxon>
        <taxon>Proteales</taxon>
        <taxon>Proteaceae</taxon>
        <taxon>Protea</taxon>
    </lineage>
</organism>
<proteinExistence type="predicted"/>
<sequence>MRSVNNNSVETVNAAASAIAAAESRVQQTTVQFQRPFRAKRGNGKSGMLWSVDTTAGVRSIPGSFFSPCSSSSIVHKLSGGIGAERKTVENPKNVAMAFNCSLPAVSIRN</sequence>
<protein>
    <submittedName>
        <fullName evidence="1">Uncharacterized protein</fullName>
    </submittedName>
</protein>
<comment type="caution">
    <text evidence="1">The sequence shown here is derived from an EMBL/GenBank/DDBJ whole genome shotgun (WGS) entry which is preliminary data.</text>
</comment>
<gene>
    <name evidence="1" type="ORF">NE237_026110</name>
</gene>
<name>A0A9Q0K068_9MAGN</name>
<accession>A0A9Q0K068</accession>